<dbReference type="InterPro" id="IPR002942">
    <property type="entry name" value="S4_RNA-bd"/>
</dbReference>
<feature type="domain" description="RNA-binding S4" evidence="6">
    <location>
        <begin position="15"/>
        <end position="79"/>
    </location>
</feature>
<sequence length="132" mass="14339">MLPPRLVAMETSGSVRVDSWLWAVRLAKTRSAATTGCKGGHVRVNGDRAKPAQHVKPGDEVRIKRSGYERIVTVTKPIVKRVSAAVAAECLIDSTPPRPAKTEAPAAVVRDPGTGRPTKRDRRAIEKLRGRI</sequence>
<dbReference type="Gene3D" id="3.10.290.10">
    <property type="entry name" value="RNA-binding S4 domain"/>
    <property type="match status" value="1"/>
</dbReference>
<evidence type="ECO:0000256" key="2">
    <source>
        <dbReference type="ARBA" id="ARBA00022884"/>
    </source>
</evidence>
<keyword evidence="2 4" id="KW-0694">RNA-binding</keyword>
<organism evidence="7 8">
    <name type="scientific">Paramicrobacterium chengjingii</name>
    <dbReference type="NCBI Taxonomy" id="2769067"/>
    <lineage>
        <taxon>Bacteria</taxon>
        <taxon>Bacillati</taxon>
        <taxon>Actinomycetota</taxon>
        <taxon>Actinomycetes</taxon>
        <taxon>Micrococcales</taxon>
        <taxon>Microbacteriaceae</taxon>
        <taxon>Paramicrobacterium</taxon>
    </lineage>
</organism>
<dbReference type="PIRSF" id="PIRSF016821">
    <property type="entry name" value="HSP15"/>
    <property type="match status" value="1"/>
</dbReference>
<dbReference type="InterPro" id="IPR036986">
    <property type="entry name" value="S4_RNA-bd_sf"/>
</dbReference>
<accession>A0ABX6YMB4</accession>
<proteinExistence type="inferred from homology"/>
<feature type="compositionally biased region" description="Basic and acidic residues" evidence="5">
    <location>
        <begin position="123"/>
        <end position="132"/>
    </location>
</feature>
<reference evidence="7 8" key="1">
    <citation type="submission" date="2020-12" db="EMBL/GenBank/DDBJ databases">
        <title>Microbacterium sp. HY060.</title>
        <authorList>
            <person name="Zhou J."/>
        </authorList>
    </citation>
    <scope>NUCLEOTIDE SEQUENCE [LARGE SCALE GENOMIC DNA]</scope>
    <source>
        <strain evidence="7 8">HY60</strain>
    </source>
</reference>
<evidence type="ECO:0000313" key="7">
    <source>
        <dbReference type="EMBL" id="QPZ39845.1"/>
    </source>
</evidence>
<dbReference type="PROSITE" id="PS50889">
    <property type="entry name" value="S4"/>
    <property type="match status" value="1"/>
</dbReference>
<dbReference type="Pfam" id="PF01479">
    <property type="entry name" value="S4"/>
    <property type="match status" value="1"/>
</dbReference>
<dbReference type="SUPFAM" id="SSF55174">
    <property type="entry name" value="Alpha-L RNA-binding motif"/>
    <property type="match status" value="1"/>
</dbReference>
<dbReference type="EMBL" id="CP061169">
    <property type="protein sequence ID" value="QPZ39845.1"/>
    <property type="molecule type" value="Genomic_DNA"/>
</dbReference>
<feature type="region of interest" description="Disordered" evidence="5">
    <location>
        <begin position="95"/>
        <end position="132"/>
    </location>
</feature>
<dbReference type="Proteomes" id="UP000662814">
    <property type="component" value="Chromosome"/>
</dbReference>
<evidence type="ECO:0000259" key="6">
    <source>
        <dbReference type="SMART" id="SM00363"/>
    </source>
</evidence>
<evidence type="ECO:0000256" key="1">
    <source>
        <dbReference type="ARBA" id="ARBA00008396"/>
    </source>
</evidence>
<keyword evidence="3" id="KW-0238">DNA-binding</keyword>
<protein>
    <submittedName>
        <fullName evidence="7">RNA-binding S4 domain-containing protein</fullName>
    </submittedName>
</protein>
<feature type="region of interest" description="Disordered" evidence="5">
    <location>
        <begin position="36"/>
        <end position="59"/>
    </location>
</feature>
<name>A0ABX6YMB4_9MICO</name>
<evidence type="ECO:0000313" key="8">
    <source>
        <dbReference type="Proteomes" id="UP000662814"/>
    </source>
</evidence>
<dbReference type="CDD" id="cd00165">
    <property type="entry name" value="S4"/>
    <property type="match status" value="1"/>
</dbReference>
<evidence type="ECO:0000256" key="4">
    <source>
        <dbReference type="PROSITE-ProRule" id="PRU00182"/>
    </source>
</evidence>
<keyword evidence="8" id="KW-1185">Reference proteome</keyword>
<evidence type="ECO:0000256" key="5">
    <source>
        <dbReference type="SAM" id="MobiDB-lite"/>
    </source>
</evidence>
<dbReference type="SMART" id="SM00363">
    <property type="entry name" value="S4"/>
    <property type="match status" value="1"/>
</dbReference>
<gene>
    <name evidence="7" type="ORF">HCR76_07410</name>
</gene>
<feature type="compositionally biased region" description="Basic and acidic residues" evidence="5">
    <location>
        <begin position="44"/>
        <end position="59"/>
    </location>
</feature>
<comment type="similarity">
    <text evidence="1">Belongs to the HSP15 family.</text>
</comment>
<evidence type="ECO:0000256" key="3">
    <source>
        <dbReference type="ARBA" id="ARBA00023125"/>
    </source>
</evidence>
<dbReference type="InterPro" id="IPR025708">
    <property type="entry name" value="HSP15"/>
</dbReference>